<dbReference type="Pfam" id="PF13519">
    <property type="entry name" value="VWA_2"/>
    <property type="match status" value="1"/>
</dbReference>
<dbReference type="SUPFAM" id="SSF53300">
    <property type="entry name" value="vWA-like"/>
    <property type="match status" value="1"/>
</dbReference>
<feature type="domain" description="VWFA" evidence="6">
    <location>
        <begin position="92"/>
        <end position="307"/>
    </location>
</feature>
<dbReference type="Gene3D" id="3.40.50.410">
    <property type="entry name" value="von Willebrand factor, type A domain"/>
    <property type="match status" value="1"/>
</dbReference>
<keyword evidence="2 5" id="KW-0812">Transmembrane</keyword>
<dbReference type="InterPro" id="IPR002035">
    <property type="entry name" value="VWF_A"/>
</dbReference>
<keyword evidence="1" id="KW-1003">Cell membrane</keyword>
<evidence type="ECO:0000259" key="6">
    <source>
        <dbReference type="PROSITE" id="PS50234"/>
    </source>
</evidence>
<keyword evidence="4 5" id="KW-0472">Membrane</keyword>
<evidence type="ECO:0000256" key="2">
    <source>
        <dbReference type="ARBA" id="ARBA00022692"/>
    </source>
</evidence>
<dbReference type="PROSITE" id="PS50234">
    <property type="entry name" value="VWFA"/>
    <property type="match status" value="1"/>
</dbReference>
<proteinExistence type="predicted"/>
<feature type="transmembrane region" description="Helical" evidence="5">
    <location>
        <begin position="6"/>
        <end position="23"/>
    </location>
</feature>
<dbReference type="OrthoDB" id="6206554at2"/>
<dbReference type="InterPro" id="IPR024163">
    <property type="entry name" value="Aerotolerance_reg_N"/>
</dbReference>
<dbReference type="EMBL" id="CP041186">
    <property type="protein sequence ID" value="QDG54108.1"/>
    <property type="molecule type" value="Genomic_DNA"/>
</dbReference>
<evidence type="ECO:0000256" key="4">
    <source>
        <dbReference type="ARBA" id="ARBA00023136"/>
    </source>
</evidence>
<evidence type="ECO:0000256" key="1">
    <source>
        <dbReference type="ARBA" id="ARBA00022475"/>
    </source>
</evidence>
<evidence type="ECO:0000256" key="3">
    <source>
        <dbReference type="ARBA" id="ARBA00022989"/>
    </source>
</evidence>
<dbReference type="SMART" id="SM00327">
    <property type="entry name" value="VWA"/>
    <property type="match status" value="1"/>
</dbReference>
<name>A0A4Y6Q0J5_PERCE</name>
<dbReference type="Pfam" id="PF07584">
    <property type="entry name" value="BatA"/>
    <property type="match status" value="1"/>
</dbReference>
<evidence type="ECO:0000313" key="8">
    <source>
        <dbReference type="Proteomes" id="UP000315995"/>
    </source>
</evidence>
<accession>A0A5B8YI78</accession>
<gene>
    <name evidence="7" type="ORF">FIV42_26210</name>
</gene>
<dbReference type="PANTHER" id="PTHR22550">
    <property type="entry name" value="SPORE GERMINATION PROTEIN"/>
    <property type="match status" value="1"/>
</dbReference>
<keyword evidence="3 5" id="KW-1133">Transmembrane helix</keyword>
<dbReference type="RefSeq" id="WP_141200553.1">
    <property type="nucleotide sequence ID" value="NZ_CP041186.1"/>
</dbReference>
<dbReference type="AlphaFoldDB" id="A0A4Y6Q0J5"/>
<protein>
    <submittedName>
        <fullName evidence="7">VWA domain-containing protein</fullName>
    </submittedName>
</protein>
<dbReference type="Proteomes" id="UP000315995">
    <property type="component" value="Chromosome"/>
</dbReference>
<evidence type="ECO:0000313" key="7">
    <source>
        <dbReference type="EMBL" id="QDG54108.1"/>
    </source>
</evidence>
<feature type="transmembrane region" description="Helical" evidence="5">
    <location>
        <begin position="327"/>
        <end position="345"/>
    </location>
</feature>
<reference evidence="7 8" key="1">
    <citation type="submission" date="2019-06" db="EMBL/GenBank/DDBJ databases">
        <title>Persicimonas caeni gen. nov., sp. nov., a predatory bacterium isolated from solar saltern.</title>
        <authorList>
            <person name="Wang S."/>
        </authorList>
    </citation>
    <scope>NUCLEOTIDE SEQUENCE [LARGE SCALE GENOMIC DNA]</scope>
    <source>
        <strain evidence="7 8">YN101</strain>
    </source>
</reference>
<keyword evidence="8" id="KW-1185">Reference proteome</keyword>
<accession>A0A4Y6Q0J5</accession>
<evidence type="ECO:0000256" key="5">
    <source>
        <dbReference type="SAM" id="Phobius"/>
    </source>
</evidence>
<dbReference type="PANTHER" id="PTHR22550:SF5">
    <property type="entry name" value="LEUCINE ZIPPER PROTEIN 4"/>
    <property type="match status" value="1"/>
</dbReference>
<dbReference type="InterPro" id="IPR036465">
    <property type="entry name" value="vWFA_dom_sf"/>
</dbReference>
<dbReference type="InterPro" id="IPR050768">
    <property type="entry name" value="UPF0353/GerABKA_families"/>
</dbReference>
<sequence length="350" mass="39443">MSLEFAYPWVLALLLVVPLLAAWRFMPRFRRKNVGTFVFSRAATFKKLNRGWRRYLEPVPDLLVLIAITLMVVALARPQAVEAEEVEVEGIDIYLALDMSGSMQAIDKDMSEVEAMEARGDKPKSRFESAVDVLQEFIGSRKYDRIGMVVFAKNAFLQFPLTLDYNTIDGMLDRLKLGDIDPGGTAIGNAVGRAVAGLKDSDTKTKILILITDGDRRGGNISPMQAAQIAKDLDVKVFPILVGKDGPTLVPVRVPSFFGVKNTYRQQKFPINPELLEKIADKTDGEFYRATDAKGLEERIHTILDRFERTRIKDASNVDKQELFRPFVIWALVLLAAQMTLRYTLLRKFP</sequence>
<organism evidence="7 8">
    <name type="scientific">Persicimonas caeni</name>
    <dbReference type="NCBI Taxonomy" id="2292766"/>
    <lineage>
        <taxon>Bacteria</taxon>
        <taxon>Deltaproteobacteria</taxon>
        <taxon>Bradymonadales</taxon>
        <taxon>Bradymonadaceae</taxon>
        <taxon>Persicimonas</taxon>
    </lineage>
</organism>